<comment type="caution">
    <text evidence="1">The sequence shown here is derived from an EMBL/GenBank/DDBJ whole genome shotgun (WGS) entry which is preliminary data.</text>
</comment>
<evidence type="ECO:0000313" key="1">
    <source>
        <dbReference type="EMBL" id="EEF66922.1"/>
    </source>
</evidence>
<proteinExistence type="predicted"/>
<dbReference type="HOGENOM" id="CLU_3290768_0_0_9"/>
<protein>
    <submittedName>
        <fullName evidence="1">Uncharacterized protein</fullName>
    </submittedName>
</protein>
<organism evidence="1 2">
    <name type="scientific">Holdemania filiformis DSM 12042</name>
    <dbReference type="NCBI Taxonomy" id="545696"/>
    <lineage>
        <taxon>Bacteria</taxon>
        <taxon>Bacillati</taxon>
        <taxon>Bacillota</taxon>
        <taxon>Erysipelotrichia</taxon>
        <taxon>Erysipelotrichales</taxon>
        <taxon>Erysipelotrichaceae</taxon>
        <taxon>Holdemania</taxon>
    </lineage>
</organism>
<dbReference type="EMBL" id="ACCF01000186">
    <property type="protein sequence ID" value="EEF66922.1"/>
    <property type="molecule type" value="Genomic_DNA"/>
</dbReference>
<reference evidence="1 2" key="1">
    <citation type="submission" date="2008-12" db="EMBL/GenBank/DDBJ databases">
        <authorList>
            <person name="Fulton L."/>
            <person name="Clifton S."/>
            <person name="Fulton B."/>
            <person name="Xu J."/>
            <person name="Minx P."/>
            <person name="Pepin K.H."/>
            <person name="Johnson M."/>
            <person name="Bhonagiri V."/>
            <person name="Nash W.E."/>
            <person name="Mardis E.R."/>
            <person name="Wilson R.K."/>
        </authorList>
    </citation>
    <scope>NUCLEOTIDE SEQUENCE [LARGE SCALE GENOMIC DNA]</scope>
    <source>
        <strain evidence="1 2">DSM 12042</strain>
    </source>
</reference>
<evidence type="ECO:0000313" key="2">
    <source>
        <dbReference type="Proteomes" id="UP000005950"/>
    </source>
</evidence>
<reference evidence="1 2" key="2">
    <citation type="submission" date="2009-02" db="EMBL/GenBank/DDBJ databases">
        <title>Draft genome sequence of Holdemania filiformis DSM 12042.</title>
        <authorList>
            <person name="Sudarsanam P."/>
            <person name="Ley R."/>
            <person name="Guruge J."/>
            <person name="Turnbaugh P.J."/>
            <person name="Mahowald M."/>
            <person name="Liep D."/>
            <person name="Gordon J."/>
        </authorList>
    </citation>
    <scope>NUCLEOTIDE SEQUENCE [LARGE SCALE GENOMIC DNA]</scope>
    <source>
        <strain evidence="1 2">DSM 12042</strain>
    </source>
</reference>
<name>B9YAR0_9FIRM</name>
<dbReference type="AlphaFoldDB" id="B9YAR0"/>
<dbReference type="Proteomes" id="UP000005950">
    <property type="component" value="Unassembled WGS sequence"/>
</dbReference>
<sequence>MNSNDFNYSIKLSQKKRKNPARLHEGRSPFFLFLFFLIYS</sequence>
<gene>
    <name evidence="1" type="ORF">HOLDEFILI_02917</name>
</gene>
<accession>B9YAR0</accession>